<reference evidence="6 7" key="1">
    <citation type="journal article" date="2021" name="Nat. Commun.">
        <title>Incipient diploidization of the medicinal plant Perilla within 10,000 years.</title>
        <authorList>
            <person name="Zhang Y."/>
            <person name="Shen Q."/>
            <person name="Leng L."/>
            <person name="Zhang D."/>
            <person name="Chen S."/>
            <person name="Shi Y."/>
            <person name="Ning Z."/>
            <person name="Chen S."/>
        </authorList>
    </citation>
    <scope>NUCLEOTIDE SEQUENCE [LARGE SCALE GENOMIC DNA]</scope>
    <source>
        <strain evidence="7">cv. PC099</strain>
    </source>
</reference>
<evidence type="ECO:0000313" key="7">
    <source>
        <dbReference type="Proteomes" id="UP001190926"/>
    </source>
</evidence>
<dbReference type="PRINTS" id="PR00080">
    <property type="entry name" value="SDRFAMILY"/>
</dbReference>
<evidence type="ECO:0000256" key="2">
    <source>
        <dbReference type="ARBA" id="ARBA00022857"/>
    </source>
</evidence>
<name>A0AAD4P7I8_PERFH</name>
<dbReference type="EC" id="1.1.1.-" evidence="5"/>
<comment type="similarity">
    <text evidence="1 4">Belongs to the short-chain dehydrogenases/reductases (SDR) family.</text>
</comment>
<dbReference type="Gene3D" id="3.40.50.720">
    <property type="entry name" value="NAD(P)-binding Rossmann-like Domain"/>
    <property type="match status" value="1"/>
</dbReference>
<dbReference type="PRINTS" id="PR00081">
    <property type="entry name" value="GDHRDH"/>
</dbReference>
<dbReference type="PANTHER" id="PTHR43490">
    <property type="entry name" value="(+)-NEOMENTHOL DEHYDROGENASE"/>
    <property type="match status" value="1"/>
</dbReference>
<evidence type="ECO:0000256" key="1">
    <source>
        <dbReference type="ARBA" id="ARBA00006484"/>
    </source>
</evidence>
<dbReference type="AlphaFoldDB" id="A0AAD4P7I8"/>
<dbReference type="Pfam" id="PF00106">
    <property type="entry name" value="adh_short"/>
    <property type="match status" value="1"/>
</dbReference>
<proteinExistence type="inferred from homology"/>
<dbReference type="InterPro" id="IPR002347">
    <property type="entry name" value="SDR_fam"/>
</dbReference>
<evidence type="ECO:0000256" key="3">
    <source>
        <dbReference type="ARBA" id="ARBA00023002"/>
    </source>
</evidence>
<sequence>MADAVVQPATQSYALITGANKGIGFEICRQLASKGIVVILASRDEKRGIEAQQRLKEFGNYVVFHQLDVVDPASVAAAAEFIKTKFGRLDILVNNAGITGAEVDGDVLVLHEHLEAEVASFEAGGQTKEPFYPKASGRLIETLKGAEECIQTNFYGVKIVTEALIPLLQLSHSPRIVNVSSVLGSLVFQRNEWAKGVLSREDEGLTEDKVDEVVQEFLKDFKHGLLEEKQWPPHFAAYKLSKAALNAYTRVLARKNPSLIINSVCPGYARTDITCNSGPLSEAEGAEAPVKLALLPDGGPSGSFFYRNQALSL</sequence>
<protein>
    <recommendedName>
        <fullName evidence="5">Short-chain dehydrogenase/reductase</fullName>
        <ecNumber evidence="5">1.1.1.-</ecNumber>
    </recommendedName>
</protein>
<comment type="caution">
    <text evidence="6">The sequence shown here is derived from an EMBL/GenBank/DDBJ whole genome shotgun (WGS) entry which is preliminary data.</text>
</comment>
<keyword evidence="2 5" id="KW-0521">NADP</keyword>
<dbReference type="EMBL" id="SDAM02000103">
    <property type="protein sequence ID" value="KAH6829854.1"/>
    <property type="molecule type" value="Genomic_DNA"/>
</dbReference>
<dbReference type="GO" id="GO:0016616">
    <property type="term" value="F:oxidoreductase activity, acting on the CH-OH group of donors, NAD or NADP as acceptor"/>
    <property type="evidence" value="ECO:0007669"/>
    <property type="project" value="InterPro"/>
</dbReference>
<evidence type="ECO:0000313" key="6">
    <source>
        <dbReference type="EMBL" id="KAH6829854.1"/>
    </source>
</evidence>
<keyword evidence="3 5" id="KW-0560">Oxidoreductase</keyword>
<dbReference type="PANTHER" id="PTHR43490:SF98">
    <property type="entry name" value="OS02G0640600 PROTEIN"/>
    <property type="match status" value="1"/>
</dbReference>
<dbReference type="CDD" id="cd05324">
    <property type="entry name" value="carb_red_PTCR-like_SDR_c"/>
    <property type="match status" value="1"/>
</dbReference>
<organism evidence="6 7">
    <name type="scientific">Perilla frutescens var. hirtella</name>
    <name type="common">Perilla citriodora</name>
    <name type="synonym">Perilla setoyensis</name>
    <dbReference type="NCBI Taxonomy" id="608512"/>
    <lineage>
        <taxon>Eukaryota</taxon>
        <taxon>Viridiplantae</taxon>
        <taxon>Streptophyta</taxon>
        <taxon>Embryophyta</taxon>
        <taxon>Tracheophyta</taxon>
        <taxon>Spermatophyta</taxon>
        <taxon>Magnoliopsida</taxon>
        <taxon>eudicotyledons</taxon>
        <taxon>Gunneridae</taxon>
        <taxon>Pentapetalae</taxon>
        <taxon>asterids</taxon>
        <taxon>lamiids</taxon>
        <taxon>Lamiales</taxon>
        <taxon>Lamiaceae</taxon>
        <taxon>Nepetoideae</taxon>
        <taxon>Elsholtzieae</taxon>
        <taxon>Perilla</taxon>
    </lineage>
</organism>
<accession>A0AAD4P7I8</accession>
<gene>
    <name evidence="6" type="ORF">C2S53_005054</name>
</gene>
<dbReference type="SUPFAM" id="SSF51735">
    <property type="entry name" value="NAD(P)-binding Rossmann-fold domains"/>
    <property type="match status" value="1"/>
</dbReference>
<keyword evidence="7" id="KW-1185">Reference proteome</keyword>
<evidence type="ECO:0000256" key="5">
    <source>
        <dbReference type="RuleBase" id="RU369024"/>
    </source>
</evidence>
<evidence type="ECO:0000256" key="4">
    <source>
        <dbReference type="RuleBase" id="RU000363"/>
    </source>
</evidence>
<dbReference type="InterPro" id="IPR036291">
    <property type="entry name" value="NAD(P)-bd_dom_sf"/>
</dbReference>
<dbReference type="GO" id="GO:0016020">
    <property type="term" value="C:membrane"/>
    <property type="evidence" value="ECO:0007669"/>
    <property type="project" value="TreeGrafter"/>
</dbReference>
<dbReference type="InterPro" id="IPR045313">
    <property type="entry name" value="CBR1-like"/>
</dbReference>
<dbReference type="Proteomes" id="UP001190926">
    <property type="component" value="Unassembled WGS sequence"/>
</dbReference>